<proteinExistence type="predicted"/>
<sequence>MTAQQSDEQKPIVEKEIKGVQIGDPGLVLYYEFKLANQITLRAEAGYAVGVKANADWFFDDGSEDGFFALPAFTIEPRWYYNLGRRVRKGKDIARNRANYFSVNTTYYADFGVIQLNDVGDVPSFLNIVPMWGMRRTLGKRFDYELGAGIGYVHVGSYVHRSHVHKSEEGAILLLRARFGLGF</sequence>
<gene>
    <name evidence="1" type="ORF">GN157_12060</name>
</gene>
<dbReference type="EMBL" id="WOWP01000047">
    <property type="protein sequence ID" value="MUV04444.1"/>
    <property type="molecule type" value="Genomic_DNA"/>
</dbReference>
<reference evidence="1 2" key="1">
    <citation type="submission" date="2019-12" db="EMBL/GenBank/DDBJ databases">
        <authorList>
            <person name="Sun J.-Q."/>
        </authorList>
    </citation>
    <scope>NUCLEOTIDE SEQUENCE [LARGE SCALE GENOMIC DNA]</scope>
    <source>
        <strain evidence="1 2">JCM 17928</strain>
    </source>
</reference>
<evidence type="ECO:0008006" key="3">
    <source>
        <dbReference type="Google" id="ProtNLM"/>
    </source>
</evidence>
<dbReference type="AlphaFoldDB" id="A0A6N8HFE4"/>
<protein>
    <recommendedName>
        <fullName evidence="3">Acyloxyacyl hydrolase</fullName>
    </recommendedName>
</protein>
<comment type="caution">
    <text evidence="1">The sequence shown here is derived from an EMBL/GenBank/DDBJ whole genome shotgun (WGS) entry which is preliminary data.</text>
</comment>
<keyword evidence="2" id="KW-1185">Reference proteome</keyword>
<dbReference type="OrthoDB" id="883248at2"/>
<name>A0A6N8HFE4_9FLAO</name>
<accession>A0A6N8HFE4</accession>
<evidence type="ECO:0000313" key="2">
    <source>
        <dbReference type="Proteomes" id="UP000433945"/>
    </source>
</evidence>
<dbReference type="RefSeq" id="WP_157483646.1">
    <property type="nucleotide sequence ID" value="NZ_WOWP01000047.1"/>
</dbReference>
<dbReference type="Proteomes" id="UP000433945">
    <property type="component" value="Unassembled WGS sequence"/>
</dbReference>
<evidence type="ECO:0000313" key="1">
    <source>
        <dbReference type="EMBL" id="MUV04444.1"/>
    </source>
</evidence>
<organism evidence="1 2">
    <name type="scientific">Flavobacterium rakeshii</name>
    <dbReference type="NCBI Taxonomy" id="1038845"/>
    <lineage>
        <taxon>Bacteria</taxon>
        <taxon>Pseudomonadati</taxon>
        <taxon>Bacteroidota</taxon>
        <taxon>Flavobacteriia</taxon>
        <taxon>Flavobacteriales</taxon>
        <taxon>Flavobacteriaceae</taxon>
        <taxon>Flavobacterium</taxon>
    </lineage>
</organism>